<sequence length="488" mass="54173">MKKSILSRVALGVLFFNLIACSKDDGPGSTPDPNPVALESEINDFVWSGLNEIYLWQQDVPNLADSKNDVQDDYYGFLNSYDTPNNLFNALLYQKGTVDRFSFLVDDYIELENSFAGIYKSNGVDFQLSRIGNSDDVFGFVRYIVNNSDASAKNIERGDFFLTVDGQQLTAQNYQTLLFGSNDTYTLGMAEVNNSQIALNGETVSLTKTELSENPILINKVIESNGQKIGYLMYNGFIADYDQELNSVFADFKAQGVGHLVLDLRYNPGGRVSSAIYLSSMITGQFTGSVFSKEEWNDKYQSYFENNDPDRLINKFTNKLSDNTTINSLGLQTVYILTTGSSASSSELVINGLDPYIDVRHIGDTTTGKYTASVTLYDSPNFGKSNINPDHKYAIQPLVLKSANANGVSDYFEGLLPDTPIKENITDMGILGDENEPLLAEAISQITGVANKAKRSAPQIKYILLKDVNDFKPLGKEMYIDTERIIRN</sequence>
<dbReference type="Pfam" id="PF18294">
    <property type="entry name" value="Pept_S41_N"/>
    <property type="match status" value="1"/>
</dbReference>
<dbReference type="Gene3D" id="3.30.750.170">
    <property type="match status" value="1"/>
</dbReference>
<dbReference type="EMBL" id="CP094326">
    <property type="protein sequence ID" value="UNY97682.1"/>
    <property type="molecule type" value="Genomic_DNA"/>
</dbReference>
<dbReference type="InterPro" id="IPR029045">
    <property type="entry name" value="ClpP/crotonase-like_dom_sf"/>
</dbReference>
<dbReference type="InterPro" id="IPR005151">
    <property type="entry name" value="Tail-specific_protease"/>
</dbReference>
<name>A0ABY3YJA5_9FLAO</name>
<gene>
    <name evidence="3" type="ORF">MQE36_11365</name>
</gene>
<feature type="chain" id="PRO_5047311630" evidence="1">
    <location>
        <begin position="23"/>
        <end position="488"/>
    </location>
</feature>
<reference evidence="3 4" key="1">
    <citation type="journal article" date="2018" name="Int. J. Syst. Evol. Microbiol.">
        <title>Zhouia spongiae sp. nov., isolated from a marine sponge.</title>
        <authorList>
            <person name="Zhuang L."/>
            <person name="Lin B."/>
            <person name="Qin F."/>
            <person name="Luo L."/>
        </authorList>
    </citation>
    <scope>NUCLEOTIDE SEQUENCE [LARGE SCALE GENOMIC DNA]</scope>
    <source>
        <strain evidence="3 4">HN-Y44</strain>
    </source>
</reference>
<dbReference type="SUPFAM" id="SSF52096">
    <property type="entry name" value="ClpP/crotonase"/>
    <property type="match status" value="1"/>
</dbReference>
<dbReference type="Proteomes" id="UP000829476">
    <property type="component" value="Chromosome"/>
</dbReference>
<keyword evidence="4" id="KW-1185">Reference proteome</keyword>
<evidence type="ECO:0000259" key="2">
    <source>
        <dbReference type="SMART" id="SM00245"/>
    </source>
</evidence>
<feature type="signal peptide" evidence="1">
    <location>
        <begin position="1"/>
        <end position="22"/>
    </location>
</feature>
<dbReference type="Gene3D" id="3.90.226.10">
    <property type="entry name" value="2-enoyl-CoA Hydratase, Chain A, domain 1"/>
    <property type="match status" value="1"/>
</dbReference>
<dbReference type="PANTHER" id="PTHR32060:SF30">
    <property type="entry name" value="CARBOXY-TERMINAL PROCESSING PROTEASE CTPA"/>
    <property type="match status" value="1"/>
</dbReference>
<dbReference type="PANTHER" id="PTHR32060">
    <property type="entry name" value="TAIL-SPECIFIC PROTEASE"/>
    <property type="match status" value="1"/>
</dbReference>
<dbReference type="RefSeq" id="WP_242936093.1">
    <property type="nucleotide sequence ID" value="NZ_CP094326.1"/>
</dbReference>
<evidence type="ECO:0000313" key="4">
    <source>
        <dbReference type="Proteomes" id="UP000829476"/>
    </source>
</evidence>
<evidence type="ECO:0000313" key="3">
    <source>
        <dbReference type="EMBL" id="UNY97682.1"/>
    </source>
</evidence>
<organism evidence="3 4">
    <name type="scientific">Zhouia spongiae</name>
    <dbReference type="NCBI Taxonomy" id="2202721"/>
    <lineage>
        <taxon>Bacteria</taxon>
        <taxon>Pseudomonadati</taxon>
        <taxon>Bacteroidota</taxon>
        <taxon>Flavobacteriia</taxon>
        <taxon>Flavobacteriales</taxon>
        <taxon>Flavobacteriaceae</taxon>
        <taxon>Zhouia</taxon>
    </lineage>
</organism>
<dbReference type="Pfam" id="PF03572">
    <property type="entry name" value="Peptidase_S41"/>
    <property type="match status" value="1"/>
</dbReference>
<dbReference type="SMART" id="SM00245">
    <property type="entry name" value="TSPc"/>
    <property type="match status" value="1"/>
</dbReference>
<protein>
    <submittedName>
        <fullName evidence="3">S41 family peptidase</fullName>
    </submittedName>
</protein>
<keyword evidence="1" id="KW-0732">Signal</keyword>
<dbReference type="InterPro" id="IPR036034">
    <property type="entry name" value="PDZ_sf"/>
</dbReference>
<dbReference type="Gene3D" id="2.30.42.10">
    <property type="match status" value="1"/>
</dbReference>
<feature type="domain" description="Tail specific protease" evidence="2">
    <location>
        <begin position="199"/>
        <end position="422"/>
    </location>
</feature>
<evidence type="ECO:0000256" key="1">
    <source>
        <dbReference type="SAM" id="SignalP"/>
    </source>
</evidence>
<dbReference type="CDD" id="cd07561">
    <property type="entry name" value="Peptidase_S41_CPP_like"/>
    <property type="match status" value="1"/>
</dbReference>
<accession>A0ABY3YJA5</accession>
<dbReference type="InterPro" id="IPR041613">
    <property type="entry name" value="Pept_S41_N"/>
</dbReference>
<proteinExistence type="predicted"/>